<feature type="domain" description="CCHC-type" evidence="3">
    <location>
        <begin position="313"/>
        <end position="327"/>
    </location>
</feature>
<feature type="compositionally biased region" description="Low complexity" evidence="2">
    <location>
        <begin position="272"/>
        <end position="283"/>
    </location>
</feature>
<dbReference type="AlphaFoldDB" id="A0A922N0N5"/>
<feature type="compositionally biased region" description="Acidic residues" evidence="2">
    <location>
        <begin position="355"/>
        <end position="370"/>
    </location>
</feature>
<proteinExistence type="predicted"/>
<evidence type="ECO:0000259" key="3">
    <source>
        <dbReference type="PROSITE" id="PS50158"/>
    </source>
</evidence>
<sequence length="525" mass="59587">MELDEPYHEALDAQRNNEGQSQQANQTPPSANIEITTLQIMQQMMRQMSELTARIAKIETTSTPTPAVPTPTPAVDATPPPAMPAPPREPKGLKDPDAFDGTRSQYLPWKYQIEAKLRSEPRRFHTNQLAIDYTFSRTTGDARARVFPWVSIHAASSTLDEFFRHLDEAFKDPHMAETARNKLQNMRQKTHNVRDFMQDFNKEALTAGLFDHAILKSMFLNALNHELRTALAGTIFPESTTIEEMQSHIAAVSDNLWRLKLSNKRRDAPQHTTTPSFTSSPEPMDWEPSRSQAQRAKWVSQQEIDRRRDDGSCLRCGKKGHLISACKLKPAHNPNRQPARATKAIGKTKPSAEPYDVEDDATTISPDEETEKDRDQEPPRVGKDTRIEWNKFKKEHMLAPPITIHVLVNQTHYTSALIDSGCLSYALITRSFVRRAKLERIPIPRKPIVGVNDQVSWVDEVAKFNFDINGYTETGFAYITPNDAEEDIILGRPWMDRNKELESAVKKARLTRSKSEKSALLNFNG</sequence>
<dbReference type="Pfam" id="PF03732">
    <property type="entry name" value="Retrotrans_gag"/>
    <property type="match status" value="1"/>
</dbReference>
<feature type="compositionally biased region" description="Polar residues" evidence="2">
    <location>
        <begin position="14"/>
        <end position="31"/>
    </location>
</feature>
<feature type="region of interest" description="Disordered" evidence="2">
    <location>
        <begin position="1"/>
        <end position="31"/>
    </location>
</feature>
<evidence type="ECO:0000256" key="1">
    <source>
        <dbReference type="PROSITE-ProRule" id="PRU00047"/>
    </source>
</evidence>
<name>A0A922N0N5_9PLEO</name>
<feature type="compositionally biased region" description="Basic and acidic residues" evidence="2">
    <location>
        <begin position="1"/>
        <end position="12"/>
    </location>
</feature>
<feature type="compositionally biased region" description="Pro residues" evidence="2">
    <location>
        <begin position="66"/>
        <end position="87"/>
    </location>
</feature>
<dbReference type="Gene3D" id="2.40.70.10">
    <property type="entry name" value="Acid Proteases"/>
    <property type="match status" value="1"/>
</dbReference>
<feature type="compositionally biased region" description="Polar residues" evidence="2">
    <location>
        <begin position="289"/>
        <end position="302"/>
    </location>
</feature>
<protein>
    <submittedName>
        <fullName evidence="4">Asp-protease-2 domain containing protein</fullName>
    </submittedName>
</protein>
<organism evidence="4 5">
    <name type="scientific">Pyrenophora tritici-repentis</name>
    <dbReference type="NCBI Taxonomy" id="45151"/>
    <lineage>
        <taxon>Eukaryota</taxon>
        <taxon>Fungi</taxon>
        <taxon>Dikarya</taxon>
        <taxon>Ascomycota</taxon>
        <taxon>Pezizomycotina</taxon>
        <taxon>Dothideomycetes</taxon>
        <taxon>Pleosporomycetidae</taxon>
        <taxon>Pleosporales</taxon>
        <taxon>Pleosporineae</taxon>
        <taxon>Pleosporaceae</taxon>
        <taxon>Pyrenophora</taxon>
    </lineage>
</organism>
<feature type="region of interest" description="Disordered" evidence="2">
    <location>
        <begin position="263"/>
        <end position="304"/>
    </location>
</feature>
<evidence type="ECO:0000313" key="4">
    <source>
        <dbReference type="EMBL" id="KAI1507033.1"/>
    </source>
</evidence>
<keyword evidence="1" id="KW-0479">Metal-binding</keyword>
<dbReference type="EMBL" id="NRDI02000069">
    <property type="protein sequence ID" value="KAI1507033.1"/>
    <property type="molecule type" value="Genomic_DNA"/>
</dbReference>
<accession>A0A922N0N5</accession>
<dbReference type="CDD" id="cd00303">
    <property type="entry name" value="retropepsin_like"/>
    <property type="match status" value="1"/>
</dbReference>
<dbReference type="Proteomes" id="UP000249757">
    <property type="component" value="Unassembled WGS sequence"/>
</dbReference>
<dbReference type="SUPFAM" id="SSF57756">
    <property type="entry name" value="Retrovirus zinc finger-like domains"/>
    <property type="match status" value="1"/>
</dbReference>
<comment type="caution">
    <text evidence="4">The sequence shown here is derived from an EMBL/GenBank/DDBJ whole genome shotgun (WGS) entry which is preliminary data.</text>
</comment>
<dbReference type="PROSITE" id="PS50158">
    <property type="entry name" value="ZF_CCHC"/>
    <property type="match status" value="1"/>
</dbReference>
<keyword evidence="1" id="KW-0862">Zinc</keyword>
<dbReference type="InterPro" id="IPR001878">
    <property type="entry name" value="Znf_CCHC"/>
</dbReference>
<feature type="region of interest" description="Disordered" evidence="2">
    <location>
        <begin position="327"/>
        <end position="386"/>
    </location>
</feature>
<dbReference type="InterPro" id="IPR005162">
    <property type="entry name" value="Retrotrans_gag_dom"/>
</dbReference>
<feature type="region of interest" description="Disordered" evidence="2">
    <location>
        <begin position="61"/>
        <end position="100"/>
    </location>
</feature>
<dbReference type="InterPro" id="IPR036875">
    <property type="entry name" value="Znf_CCHC_sf"/>
</dbReference>
<evidence type="ECO:0000313" key="5">
    <source>
        <dbReference type="Proteomes" id="UP000249757"/>
    </source>
</evidence>
<dbReference type="InterPro" id="IPR032567">
    <property type="entry name" value="RTL1-rel"/>
</dbReference>
<keyword evidence="1" id="KW-0863">Zinc-finger</keyword>
<keyword evidence="5" id="KW-1185">Reference proteome</keyword>
<gene>
    <name evidence="4" type="ORF">Ptr86124_014028</name>
</gene>
<dbReference type="GO" id="GO:0008270">
    <property type="term" value="F:zinc ion binding"/>
    <property type="evidence" value="ECO:0007669"/>
    <property type="project" value="UniProtKB-KW"/>
</dbReference>
<dbReference type="PANTHER" id="PTHR15503">
    <property type="entry name" value="LDOC1 RELATED"/>
    <property type="match status" value="1"/>
</dbReference>
<dbReference type="InterPro" id="IPR021109">
    <property type="entry name" value="Peptidase_aspartic_dom_sf"/>
</dbReference>
<feature type="compositionally biased region" description="Basic and acidic residues" evidence="2">
    <location>
        <begin position="88"/>
        <end position="97"/>
    </location>
</feature>
<dbReference type="PANTHER" id="PTHR15503:SF36">
    <property type="entry name" value="RETROTRANSPOSON GAG-LIKE PROTEIN 5"/>
    <property type="match status" value="1"/>
</dbReference>
<evidence type="ECO:0000256" key="2">
    <source>
        <dbReference type="SAM" id="MobiDB-lite"/>
    </source>
</evidence>
<reference evidence="5" key="1">
    <citation type="journal article" date="2022" name="Microb. Genom.">
        <title>A global pangenome for the wheat fungal pathogen Pyrenophora tritici-repentis and prediction of effector protein structural homology.</title>
        <authorList>
            <person name="Moolhuijzen P.M."/>
            <person name="See P.T."/>
            <person name="Shi G."/>
            <person name="Powell H.R."/>
            <person name="Cockram J."/>
            <person name="Jorgensen L.N."/>
            <person name="Benslimane H."/>
            <person name="Strelkov S.E."/>
            <person name="Turner J."/>
            <person name="Liu Z."/>
            <person name="Moffat C.S."/>
        </authorList>
    </citation>
    <scope>NUCLEOTIDE SEQUENCE [LARGE SCALE GENOMIC DNA]</scope>
</reference>
<feature type="compositionally biased region" description="Basic and acidic residues" evidence="2">
    <location>
        <begin position="371"/>
        <end position="386"/>
    </location>
</feature>
<dbReference type="GO" id="GO:0003676">
    <property type="term" value="F:nucleic acid binding"/>
    <property type="evidence" value="ECO:0007669"/>
    <property type="project" value="InterPro"/>
</dbReference>
<dbReference type="Gene3D" id="4.10.60.10">
    <property type="entry name" value="Zinc finger, CCHC-type"/>
    <property type="match status" value="1"/>
</dbReference>